<dbReference type="InterPro" id="IPR011576">
    <property type="entry name" value="Pyridox_Oxase_N"/>
</dbReference>
<organism evidence="2">
    <name type="scientific">hydrothermal vent metagenome</name>
    <dbReference type="NCBI Taxonomy" id="652676"/>
    <lineage>
        <taxon>unclassified sequences</taxon>
        <taxon>metagenomes</taxon>
        <taxon>ecological metagenomes</taxon>
    </lineage>
</organism>
<protein>
    <recommendedName>
        <fullName evidence="1">Pyridoxamine 5'-phosphate oxidase N-terminal domain-containing protein</fullName>
    </recommendedName>
</protein>
<sequence length="181" mass="20846">MAKFYDELNEGLINFIKKQKIFFTATSAQEGRINLSPKGMDTFRCLNNKNVAYLNLTGSANETAAHVLADGRMTIMLCSFDTAPLILRLYGKARTVHQYDKEWEKYFSYFMDIPGKRQIVVLDIESVQISCGYSIPFYEFKGDRNQLIEWAEKKGEQGVRKYWEENNQISIDGLETKILGV</sequence>
<dbReference type="SUPFAM" id="SSF50475">
    <property type="entry name" value="FMN-binding split barrel"/>
    <property type="match status" value="1"/>
</dbReference>
<gene>
    <name evidence="2" type="ORF">MNBD_UNCLBAC01-2083</name>
</gene>
<evidence type="ECO:0000313" key="2">
    <source>
        <dbReference type="EMBL" id="VAX37995.1"/>
    </source>
</evidence>
<name>A0A3B1DZH6_9ZZZZ</name>
<reference evidence="2" key="1">
    <citation type="submission" date="2018-06" db="EMBL/GenBank/DDBJ databases">
        <authorList>
            <person name="Zhirakovskaya E."/>
        </authorList>
    </citation>
    <scope>NUCLEOTIDE SEQUENCE</scope>
</reference>
<evidence type="ECO:0000259" key="1">
    <source>
        <dbReference type="Pfam" id="PF01243"/>
    </source>
</evidence>
<dbReference type="EMBL" id="UOGJ01000147">
    <property type="protein sequence ID" value="VAX37995.1"/>
    <property type="molecule type" value="Genomic_DNA"/>
</dbReference>
<accession>A0A3B1DZH6</accession>
<proteinExistence type="predicted"/>
<dbReference type="AlphaFoldDB" id="A0A3B1DZH6"/>
<dbReference type="PANTHER" id="PTHR39336">
    <property type="entry name" value="PYRIDOXAMINE PHOSPHATE OXIDASE FAMILY PROTEIN (AFU_ORTHOLOGUE AFUA_6G11440)"/>
    <property type="match status" value="1"/>
</dbReference>
<dbReference type="InterPro" id="IPR012349">
    <property type="entry name" value="Split_barrel_FMN-bd"/>
</dbReference>
<feature type="domain" description="Pyridoxamine 5'-phosphate oxidase N-terminal" evidence="1">
    <location>
        <begin position="14"/>
        <end position="130"/>
    </location>
</feature>
<dbReference type="PANTHER" id="PTHR39336:SF1">
    <property type="entry name" value="PYRIDOXAMINE PHOSPHATE OXIDASE FAMILY PROTEIN (AFU_ORTHOLOGUE AFUA_6G11440)"/>
    <property type="match status" value="1"/>
</dbReference>
<dbReference type="Pfam" id="PF01243">
    <property type="entry name" value="PNPOx_N"/>
    <property type="match status" value="1"/>
</dbReference>
<dbReference type="Gene3D" id="2.30.110.10">
    <property type="entry name" value="Electron Transport, Fmn-binding Protein, Chain A"/>
    <property type="match status" value="1"/>
</dbReference>